<evidence type="ECO:0000313" key="2">
    <source>
        <dbReference type="EMBL" id="WTT19286.1"/>
    </source>
</evidence>
<proteinExistence type="predicted"/>
<dbReference type="AlphaFoldDB" id="A0AAU2A5Q7"/>
<accession>A0AAU2A5Q7</accession>
<sequence length="303" mass="32833">MAGPTRTAAVPPRTVRTLVTLITLVACAAGCSEPSASPAGGDPAAATFRASPVTYEVPADLTSAVLPATGAEARWSQGLDAFGEAVADGEIRDCVQSRGEEMPDLAPLAFTRYMDLPDLEFIRRHGFGSTAVPVPSPEPAASQDSPGAELMRRCLAAGQTVLNEFRALYGPLRMSWFKVIGRLGSDESVALAYRAFPSCLARRGVRVKNESRFFGLVDRRLAAGGTDMDLAADYATCMAPVEAVREPLREELRTRFVTDHRQEIKELTEKLMPRVRNLEARYDVRLCFPALEQAGTDITETAR</sequence>
<name>A0AAU2A5Q7_9ACTN</name>
<dbReference type="PROSITE" id="PS51257">
    <property type="entry name" value="PROKAR_LIPOPROTEIN"/>
    <property type="match status" value="1"/>
</dbReference>
<dbReference type="EMBL" id="CP108222">
    <property type="protein sequence ID" value="WTT19286.1"/>
    <property type="molecule type" value="Genomic_DNA"/>
</dbReference>
<evidence type="ECO:0000256" key="1">
    <source>
        <dbReference type="SAM" id="SignalP"/>
    </source>
</evidence>
<organism evidence="2">
    <name type="scientific">Streptomyces sp. NBC_00093</name>
    <dbReference type="NCBI Taxonomy" id="2975649"/>
    <lineage>
        <taxon>Bacteria</taxon>
        <taxon>Bacillati</taxon>
        <taxon>Actinomycetota</taxon>
        <taxon>Actinomycetes</taxon>
        <taxon>Kitasatosporales</taxon>
        <taxon>Streptomycetaceae</taxon>
        <taxon>Streptomyces</taxon>
    </lineage>
</organism>
<feature type="signal peptide" evidence="1">
    <location>
        <begin position="1"/>
        <end position="28"/>
    </location>
</feature>
<protein>
    <recommendedName>
        <fullName evidence="3">Secreted protein</fullName>
    </recommendedName>
</protein>
<gene>
    <name evidence="2" type="ORF">OHA22_29040</name>
</gene>
<reference evidence="2" key="1">
    <citation type="submission" date="2022-10" db="EMBL/GenBank/DDBJ databases">
        <title>The complete genomes of actinobacterial strains from the NBC collection.</title>
        <authorList>
            <person name="Joergensen T.S."/>
            <person name="Alvarez Arevalo M."/>
            <person name="Sterndorff E.B."/>
            <person name="Faurdal D."/>
            <person name="Vuksanovic O."/>
            <person name="Mourched A.-S."/>
            <person name="Charusanti P."/>
            <person name="Shaw S."/>
            <person name="Blin K."/>
            <person name="Weber T."/>
        </authorList>
    </citation>
    <scope>NUCLEOTIDE SEQUENCE</scope>
    <source>
        <strain evidence="2">NBC_00093</strain>
    </source>
</reference>
<evidence type="ECO:0008006" key="3">
    <source>
        <dbReference type="Google" id="ProtNLM"/>
    </source>
</evidence>
<feature type="chain" id="PRO_5043973274" description="Secreted protein" evidence="1">
    <location>
        <begin position="29"/>
        <end position="303"/>
    </location>
</feature>
<keyword evidence="1" id="KW-0732">Signal</keyword>